<gene>
    <name evidence="1" type="ORF">H4W80_001369</name>
</gene>
<keyword evidence="2" id="KW-1185">Reference proteome</keyword>
<organism evidence="1 2">
    <name type="scientific">Nonomuraea angiospora</name>
    <dbReference type="NCBI Taxonomy" id="46172"/>
    <lineage>
        <taxon>Bacteria</taxon>
        <taxon>Bacillati</taxon>
        <taxon>Actinomycetota</taxon>
        <taxon>Actinomycetes</taxon>
        <taxon>Streptosporangiales</taxon>
        <taxon>Streptosporangiaceae</taxon>
        <taxon>Nonomuraea</taxon>
    </lineage>
</organism>
<dbReference type="EMBL" id="JADBEK010000001">
    <property type="protein sequence ID" value="MBE1583111.1"/>
    <property type="molecule type" value="Genomic_DNA"/>
</dbReference>
<name>A0ABR9LR27_9ACTN</name>
<proteinExistence type="predicted"/>
<protein>
    <submittedName>
        <fullName evidence="1">Uncharacterized protein</fullName>
    </submittedName>
</protein>
<reference evidence="1 2" key="1">
    <citation type="submission" date="2020-10" db="EMBL/GenBank/DDBJ databases">
        <title>Sequencing the genomes of 1000 actinobacteria strains.</title>
        <authorList>
            <person name="Klenk H.-P."/>
        </authorList>
    </citation>
    <scope>NUCLEOTIDE SEQUENCE [LARGE SCALE GENOMIC DNA]</scope>
    <source>
        <strain evidence="1 2">DSM 43173</strain>
    </source>
</reference>
<evidence type="ECO:0000313" key="1">
    <source>
        <dbReference type="EMBL" id="MBE1583111.1"/>
    </source>
</evidence>
<comment type="caution">
    <text evidence="1">The sequence shown here is derived from an EMBL/GenBank/DDBJ whole genome shotgun (WGS) entry which is preliminary data.</text>
</comment>
<evidence type="ECO:0000313" key="2">
    <source>
        <dbReference type="Proteomes" id="UP000633509"/>
    </source>
</evidence>
<sequence>MMTDGRPPCFGLGEQWYGAALANFKLAKPL</sequence>
<dbReference type="Proteomes" id="UP000633509">
    <property type="component" value="Unassembled WGS sequence"/>
</dbReference>
<accession>A0ABR9LR27</accession>